<evidence type="ECO:0000256" key="6">
    <source>
        <dbReference type="RuleBase" id="RU366058"/>
    </source>
</evidence>
<feature type="domain" description="VTT" evidence="8">
    <location>
        <begin position="86"/>
        <end position="201"/>
    </location>
</feature>
<evidence type="ECO:0000256" key="4">
    <source>
        <dbReference type="ARBA" id="ARBA00022989"/>
    </source>
</evidence>
<proteinExistence type="inferred from homology"/>
<keyword evidence="5 6" id="KW-0472">Membrane</keyword>
<protein>
    <recommendedName>
        <fullName evidence="6">TVP38/TMEM64 family membrane protein</fullName>
    </recommendedName>
</protein>
<gene>
    <name evidence="9" type="ORF">P0Y53_10820</name>
</gene>
<evidence type="ECO:0000256" key="1">
    <source>
        <dbReference type="ARBA" id="ARBA00004651"/>
    </source>
</evidence>
<evidence type="ECO:0000256" key="5">
    <source>
        <dbReference type="ARBA" id="ARBA00023136"/>
    </source>
</evidence>
<accession>A0AAJ5WWQ9</accession>
<feature type="transmembrane region" description="Helical" evidence="6">
    <location>
        <begin position="17"/>
        <end position="36"/>
    </location>
</feature>
<reference evidence="9" key="1">
    <citation type="submission" date="2023-03" db="EMBL/GenBank/DDBJ databases">
        <title>Andean soil-derived lignocellulolytic bacterial consortium as a source of novel taxa and putative plastic-active enzymes.</title>
        <authorList>
            <person name="Diaz-Garcia L."/>
            <person name="Chuvochina M."/>
            <person name="Feuerriegel G."/>
            <person name="Bunk B."/>
            <person name="Sproer C."/>
            <person name="Streit W.R."/>
            <person name="Rodriguez L.M."/>
            <person name="Overmann J."/>
            <person name="Jimenez D.J."/>
        </authorList>
    </citation>
    <scope>NUCLEOTIDE SEQUENCE</scope>
    <source>
        <strain evidence="9">MAG 7</strain>
    </source>
</reference>
<sequence>MQTKEVRKDAAVKTSKAPIWIVLGMLALLGLSYWLLPGFRHGLQQAVDVLTSDDKERIQTWVSQFGIMGPILLVIVMMFQMFLFVVPNVLVMMIAITSYGPVWGSVISFVGVFASSSLGYLIGRYLSRSLVNRFVPIKTQDKVAAFLKRYGVPAIAITRLSSLSNDSLSFVAGILKMNYRKYILATMGGITPLIVLLAIYGKNGRIEKALFWIAGFSLVTLAAYIIIDKRRQKKAAAGQQPDKKMADQPVRHS</sequence>
<comment type="subcellular location">
    <subcellularLocation>
        <location evidence="1 6">Cell membrane</location>
        <topology evidence="1 6">Multi-pass membrane protein</topology>
    </subcellularLocation>
</comment>
<feature type="transmembrane region" description="Helical" evidence="6">
    <location>
        <begin position="71"/>
        <end position="96"/>
    </location>
</feature>
<keyword evidence="2 6" id="KW-1003">Cell membrane</keyword>
<feature type="transmembrane region" description="Helical" evidence="6">
    <location>
        <begin position="182"/>
        <end position="203"/>
    </location>
</feature>
<evidence type="ECO:0000256" key="3">
    <source>
        <dbReference type="ARBA" id="ARBA00022692"/>
    </source>
</evidence>
<keyword evidence="3 6" id="KW-0812">Transmembrane</keyword>
<evidence type="ECO:0000313" key="10">
    <source>
        <dbReference type="Proteomes" id="UP001220610"/>
    </source>
</evidence>
<dbReference type="GO" id="GO:0005886">
    <property type="term" value="C:plasma membrane"/>
    <property type="evidence" value="ECO:0007669"/>
    <property type="project" value="UniProtKB-SubCell"/>
</dbReference>
<name>A0AAJ5WWQ9_9BACT</name>
<organism evidence="9 10">
    <name type="scientific">Candidatus Pseudobacter hemicellulosilyticus</name>
    <dbReference type="NCBI Taxonomy" id="3121375"/>
    <lineage>
        <taxon>Bacteria</taxon>
        <taxon>Pseudomonadati</taxon>
        <taxon>Bacteroidota</taxon>
        <taxon>Chitinophagia</taxon>
        <taxon>Chitinophagales</taxon>
        <taxon>Chitinophagaceae</taxon>
        <taxon>Pseudobacter</taxon>
    </lineage>
</organism>
<dbReference type="InterPro" id="IPR015414">
    <property type="entry name" value="TMEM64"/>
</dbReference>
<dbReference type="Proteomes" id="UP001220610">
    <property type="component" value="Chromosome"/>
</dbReference>
<dbReference type="InterPro" id="IPR032816">
    <property type="entry name" value="VTT_dom"/>
</dbReference>
<evidence type="ECO:0000256" key="7">
    <source>
        <dbReference type="SAM" id="MobiDB-lite"/>
    </source>
</evidence>
<dbReference type="PANTHER" id="PTHR12677">
    <property type="entry name" value="GOLGI APPARATUS MEMBRANE PROTEIN TVP38-RELATED"/>
    <property type="match status" value="1"/>
</dbReference>
<feature type="region of interest" description="Disordered" evidence="7">
    <location>
        <begin position="234"/>
        <end position="253"/>
    </location>
</feature>
<dbReference type="EMBL" id="CP119311">
    <property type="protein sequence ID" value="WEK37992.1"/>
    <property type="molecule type" value="Genomic_DNA"/>
</dbReference>
<comment type="similarity">
    <text evidence="6">Belongs to the TVP38/TMEM64 family.</text>
</comment>
<evidence type="ECO:0000256" key="2">
    <source>
        <dbReference type="ARBA" id="ARBA00022475"/>
    </source>
</evidence>
<evidence type="ECO:0000259" key="8">
    <source>
        <dbReference type="Pfam" id="PF09335"/>
    </source>
</evidence>
<dbReference type="AlphaFoldDB" id="A0AAJ5WWQ9"/>
<dbReference type="Pfam" id="PF09335">
    <property type="entry name" value="VTT_dom"/>
    <property type="match status" value="1"/>
</dbReference>
<feature type="compositionally biased region" description="Basic and acidic residues" evidence="7">
    <location>
        <begin position="241"/>
        <end position="253"/>
    </location>
</feature>
<feature type="transmembrane region" description="Helical" evidence="6">
    <location>
        <begin position="102"/>
        <end position="123"/>
    </location>
</feature>
<dbReference type="PANTHER" id="PTHR12677:SF59">
    <property type="entry name" value="GOLGI APPARATUS MEMBRANE PROTEIN TVP38-RELATED"/>
    <property type="match status" value="1"/>
</dbReference>
<feature type="transmembrane region" description="Helical" evidence="6">
    <location>
        <begin position="209"/>
        <end position="227"/>
    </location>
</feature>
<evidence type="ECO:0000313" key="9">
    <source>
        <dbReference type="EMBL" id="WEK37992.1"/>
    </source>
</evidence>
<keyword evidence="4 6" id="KW-1133">Transmembrane helix</keyword>